<protein>
    <submittedName>
        <fullName evidence="5">Alpha-L-fucosidase 2</fullName>
    </submittedName>
</protein>
<gene>
    <name evidence="5" type="ORF">CLV31_10973</name>
</gene>
<dbReference type="AlphaFoldDB" id="A0A326RNI4"/>
<feature type="chain" id="PRO_5016270569" evidence="1">
    <location>
        <begin position="21"/>
        <end position="777"/>
    </location>
</feature>
<evidence type="ECO:0000256" key="1">
    <source>
        <dbReference type="SAM" id="SignalP"/>
    </source>
</evidence>
<dbReference type="InterPro" id="IPR008928">
    <property type="entry name" value="6-hairpin_glycosidase_sf"/>
</dbReference>
<reference evidence="5 6" key="1">
    <citation type="submission" date="2018-06" db="EMBL/GenBank/DDBJ databases">
        <title>Genomic Encyclopedia of Archaeal and Bacterial Type Strains, Phase II (KMG-II): from individual species to whole genera.</title>
        <authorList>
            <person name="Goeker M."/>
        </authorList>
    </citation>
    <scope>NUCLEOTIDE SEQUENCE [LARGE SCALE GENOMIC DNA]</scope>
    <source>
        <strain evidence="5 6">T4</strain>
    </source>
</reference>
<dbReference type="InterPro" id="IPR054363">
    <property type="entry name" value="GH95_cat"/>
</dbReference>
<dbReference type="Pfam" id="PF14498">
    <property type="entry name" value="Glyco_hyd_65N_2"/>
    <property type="match status" value="1"/>
</dbReference>
<dbReference type="EMBL" id="QKTX01000009">
    <property type="protein sequence ID" value="PZV82212.1"/>
    <property type="molecule type" value="Genomic_DNA"/>
</dbReference>
<evidence type="ECO:0000313" key="6">
    <source>
        <dbReference type="Proteomes" id="UP000248917"/>
    </source>
</evidence>
<feature type="domain" description="Glycosyl hydrolase family 95 catalytic" evidence="4">
    <location>
        <begin position="292"/>
        <end position="697"/>
    </location>
</feature>
<proteinExistence type="predicted"/>
<comment type="caution">
    <text evidence="5">The sequence shown here is derived from an EMBL/GenBank/DDBJ whole genome shotgun (WGS) entry which is preliminary data.</text>
</comment>
<evidence type="ECO:0000313" key="5">
    <source>
        <dbReference type="EMBL" id="PZV82212.1"/>
    </source>
</evidence>
<dbReference type="InterPro" id="IPR027414">
    <property type="entry name" value="GH95_N_dom"/>
</dbReference>
<dbReference type="Proteomes" id="UP000248917">
    <property type="component" value="Unassembled WGS sequence"/>
</dbReference>
<dbReference type="OrthoDB" id="9802600at2"/>
<evidence type="ECO:0000259" key="2">
    <source>
        <dbReference type="Pfam" id="PF14498"/>
    </source>
</evidence>
<dbReference type="Pfam" id="PF21307">
    <property type="entry name" value="Glyco_hydro_95_C"/>
    <property type="match status" value="1"/>
</dbReference>
<dbReference type="RefSeq" id="WP_111393356.1">
    <property type="nucleotide sequence ID" value="NZ_QKTX01000009.1"/>
</dbReference>
<evidence type="ECO:0000259" key="3">
    <source>
        <dbReference type="Pfam" id="PF21307"/>
    </source>
</evidence>
<dbReference type="InterPro" id="IPR049053">
    <property type="entry name" value="AFCA-like_C"/>
</dbReference>
<accession>A0A326RNI4</accession>
<dbReference type="PANTHER" id="PTHR31084:SF0">
    <property type="entry name" value="ALPHA-L-FUCOSIDASE 2"/>
    <property type="match status" value="1"/>
</dbReference>
<keyword evidence="1" id="KW-0732">Signal</keyword>
<dbReference type="Gene3D" id="1.50.10.10">
    <property type="match status" value="1"/>
</dbReference>
<feature type="signal peptide" evidence="1">
    <location>
        <begin position="1"/>
        <end position="20"/>
    </location>
</feature>
<feature type="domain" description="Alpha fucosidase A-like C-terminal" evidence="3">
    <location>
        <begin position="699"/>
        <end position="760"/>
    </location>
</feature>
<dbReference type="InterPro" id="IPR012341">
    <property type="entry name" value="6hp_glycosidase-like_sf"/>
</dbReference>
<keyword evidence="6" id="KW-1185">Reference proteome</keyword>
<dbReference type="SUPFAM" id="SSF48208">
    <property type="entry name" value="Six-hairpin glycosidases"/>
    <property type="match status" value="1"/>
</dbReference>
<dbReference type="GO" id="GO:0005975">
    <property type="term" value="P:carbohydrate metabolic process"/>
    <property type="evidence" value="ECO:0007669"/>
    <property type="project" value="InterPro"/>
</dbReference>
<dbReference type="PANTHER" id="PTHR31084">
    <property type="entry name" value="ALPHA-L-FUCOSIDASE 2"/>
    <property type="match status" value="1"/>
</dbReference>
<dbReference type="PIRSF" id="PIRSF007663">
    <property type="entry name" value="UCP007663"/>
    <property type="match status" value="1"/>
</dbReference>
<dbReference type="Pfam" id="PF22124">
    <property type="entry name" value="Glyco_hydro_95_cat"/>
    <property type="match status" value="1"/>
</dbReference>
<organism evidence="5 6">
    <name type="scientific">Algoriphagus aquaeductus</name>
    <dbReference type="NCBI Taxonomy" id="475299"/>
    <lineage>
        <taxon>Bacteria</taxon>
        <taxon>Pseudomonadati</taxon>
        <taxon>Bacteroidota</taxon>
        <taxon>Cytophagia</taxon>
        <taxon>Cytophagales</taxon>
        <taxon>Cyclobacteriaceae</taxon>
        <taxon>Algoriphagus</taxon>
    </lineage>
</organism>
<dbReference type="InterPro" id="IPR016518">
    <property type="entry name" value="Alpha-L-fucosidase"/>
</dbReference>
<feature type="domain" description="Glycosyl hydrolase family 95 N-terminal" evidence="2">
    <location>
        <begin position="25"/>
        <end position="271"/>
    </location>
</feature>
<evidence type="ECO:0000259" key="4">
    <source>
        <dbReference type="Pfam" id="PF22124"/>
    </source>
</evidence>
<dbReference type="GO" id="GO:0004560">
    <property type="term" value="F:alpha-L-fucosidase activity"/>
    <property type="evidence" value="ECO:0007669"/>
    <property type="project" value="InterPro"/>
</dbReference>
<sequence>MKNLALTCCWVIACIFSSQAQNSVLWYNAPAEKWEEALPVGNGRLGAMVFGKTGFDRIQLNEDSLWPGGPEDWGLAEGKPEDLAQIRKFLIEGNHHKADSLMVLKFSRKGLTRSHQTLGDLWLDFDWKEVSEYRRSLDLEKAVAEISFLSEGYQVRQQVFASAPDQAVLIQLTTDHPAGFNGKIRLNRPSDQGFPTAQTTALHPQLLELSGMVTQRSGQIDSKPFPITDGVKFRTLLSAQSPDGKINDTEAGLEIAGAKTLYLKLVTATSFYHPDYEKVALDQLEKISFKSWGELQNAHEREYQSWFNRMSLTLGPEHEELIPTDQRIARVKNGQVDLHLEKLLFDFGRYLLISSSRPGTNPANLQGIWNQHIAAPWNADYHLNINLQMNYWPAEVTGLSELHLPLFDFTDGLIEHGKKAASTNFNMRGAMLPHTTDIWKIPFLQAATAYWGSWIGAGAWLGRHYWEHYLFTGDVKFLRERALPAFEQIAQFYSDWLMIDPRDGKLVSAPSTSPENQFINEKGIKAASTLGAAMDQQLIEDIFSIYLKTTELLQAETPLKAIIEKQLKSLRPGVVLGADGRILEWDRPYEEPEKGHRHMSHLYAFHPGNAITLSQTPAYFDAVKRTLQYRLDHGGAGTGWSRAWLINFSARLMDGEMAHDHIQKLISQSLYPNLFDAHPPFQIDGNFGYTSGIAEMLIQSHEEGIIRILPALPKAWASGKVAGLKARGGFTFDFSWENGEIKTLKIHSHLGNATTIFADGSEMELALGKGESFEMEF</sequence>
<name>A0A326RNI4_9BACT</name>